<keyword evidence="10" id="KW-1185">Reference proteome</keyword>
<evidence type="ECO:0000313" key="10">
    <source>
        <dbReference type="Proteomes" id="UP001305414"/>
    </source>
</evidence>
<feature type="chain" id="PRO_5042908652" description="Cytochrome P450" evidence="8">
    <location>
        <begin position="17"/>
        <end position="539"/>
    </location>
</feature>
<feature type="signal peptide" evidence="8">
    <location>
        <begin position="1"/>
        <end position="16"/>
    </location>
</feature>
<dbReference type="InterPro" id="IPR036396">
    <property type="entry name" value="Cyt_P450_sf"/>
</dbReference>
<evidence type="ECO:0008006" key="11">
    <source>
        <dbReference type="Google" id="ProtNLM"/>
    </source>
</evidence>
<evidence type="ECO:0000256" key="5">
    <source>
        <dbReference type="ARBA" id="ARBA00023004"/>
    </source>
</evidence>
<name>A0AAN7ZDG2_9PEZI</name>
<dbReference type="InterPro" id="IPR017972">
    <property type="entry name" value="Cyt_P450_CS"/>
</dbReference>
<keyword evidence="8" id="KW-0732">Signal</keyword>
<dbReference type="Pfam" id="PF00067">
    <property type="entry name" value="p450"/>
    <property type="match status" value="2"/>
</dbReference>
<evidence type="ECO:0000313" key="9">
    <source>
        <dbReference type="EMBL" id="KAK5636396.1"/>
    </source>
</evidence>
<evidence type="ECO:0000256" key="4">
    <source>
        <dbReference type="ARBA" id="ARBA00022723"/>
    </source>
</evidence>
<accession>A0AAN7ZDG2</accession>
<dbReference type="PROSITE" id="PS00086">
    <property type="entry name" value="CYTOCHROME_P450"/>
    <property type="match status" value="1"/>
</dbReference>
<comment type="cofactor">
    <cofactor evidence="1 6">
        <name>heme</name>
        <dbReference type="ChEBI" id="CHEBI:30413"/>
    </cofactor>
</comment>
<dbReference type="AlphaFoldDB" id="A0AAN7ZDG2"/>
<evidence type="ECO:0000256" key="6">
    <source>
        <dbReference type="PIRSR" id="PIRSR602401-1"/>
    </source>
</evidence>
<dbReference type="Gene3D" id="1.10.630.10">
    <property type="entry name" value="Cytochrome P450"/>
    <property type="match status" value="1"/>
</dbReference>
<dbReference type="PRINTS" id="PR00463">
    <property type="entry name" value="EP450I"/>
</dbReference>
<sequence length="539" mass="60549">MLFYLLLGVSAIIIIARRKLYPAPYPDIPYSEDSAKRISGDIPSLVLVIKSTNEFSSSVFAITTQKLGTPISQLLFPGIRKPLITLEDPREIEDIVLRRNKEFDKAPTAIDIFSPMFPHASISQYTTPKLKAQKRLWADVMSTEFLRKAAAPNIHKATLELLDLWELKASTIYRGQAFKCHEDFRNAALDAIWVAVVGEEPGVTRYEINKLQDQVRGNTGSHNSLPPPRGVFLKEEVAYIGDTIARNSNSPVPKWSQKIETYSSRYRKFRNTVTSEISLAMGKAVERFQRLELGKLEVDELDTCMMDLVLRRQVVEAKKNDKPLADPTKDLNILDEMFVMLVGGHDSTANALTWFLPSVTDILETNIPYLDAACEEIVRLAGVAKGNLRQAIVDTEILGYKIPKGAEIFMNYHIDRTPVPVARSKRSVGSQAAIDKHGDGLQSNAGHDLGDFELRRWLVNDKDTGKDVFNAYALPSIAFGGGYRGCAGRKLASMEIRIVVTLLILNFEFLELPSEYRAMSATEKIFRQPDFPYIRLRPL</sequence>
<dbReference type="GO" id="GO:0020037">
    <property type="term" value="F:heme binding"/>
    <property type="evidence" value="ECO:0007669"/>
    <property type="project" value="InterPro"/>
</dbReference>
<evidence type="ECO:0000256" key="3">
    <source>
        <dbReference type="ARBA" id="ARBA00022617"/>
    </source>
</evidence>
<dbReference type="PRINTS" id="PR00385">
    <property type="entry name" value="P450"/>
</dbReference>
<dbReference type="GO" id="GO:0016705">
    <property type="term" value="F:oxidoreductase activity, acting on paired donors, with incorporation or reduction of molecular oxygen"/>
    <property type="evidence" value="ECO:0007669"/>
    <property type="project" value="InterPro"/>
</dbReference>
<dbReference type="PANTHER" id="PTHR24305:SF166">
    <property type="entry name" value="CYTOCHROME P450 12A4, MITOCHONDRIAL-RELATED"/>
    <property type="match status" value="1"/>
</dbReference>
<keyword evidence="5 6" id="KW-0408">Iron</keyword>
<proteinExistence type="inferred from homology"/>
<keyword evidence="7" id="KW-0503">Monooxygenase</keyword>
<feature type="binding site" description="axial binding residue" evidence="6">
    <location>
        <position position="486"/>
    </location>
    <ligand>
        <name>heme</name>
        <dbReference type="ChEBI" id="CHEBI:30413"/>
    </ligand>
    <ligandPart>
        <name>Fe</name>
        <dbReference type="ChEBI" id="CHEBI:18248"/>
    </ligandPart>
</feature>
<comment type="caution">
    <text evidence="9">The sequence shown here is derived from an EMBL/GenBank/DDBJ whole genome shotgun (WGS) entry which is preliminary data.</text>
</comment>
<dbReference type="Proteomes" id="UP001305414">
    <property type="component" value="Unassembled WGS sequence"/>
</dbReference>
<evidence type="ECO:0000256" key="2">
    <source>
        <dbReference type="ARBA" id="ARBA00010617"/>
    </source>
</evidence>
<dbReference type="InterPro" id="IPR002401">
    <property type="entry name" value="Cyt_P450_E_grp-I"/>
</dbReference>
<organism evidence="9 10">
    <name type="scientific">Xylaria bambusicola</name>
    <dbReference type="NCBI Taxonomy" id="326684"/>
    <lineage>
        <taxon>Eukaryota</taxon>
        <taxon>Fungi</taxon>
        <taxon>Dikarya</taxon>
        <taxon>Ascomycota</taxon>
        <taxon>Pezizomycotina</taxon>
        <taxon>Sordariomycetes</taxon>
        <taxon>Xylariomycetidae</taxon>
        <taxon>Xylariales</taxon>
        <taxon>Xylariaceae</taxon>
        <taxon>Xylaria</taxon>
    </lineage>
</organism>
<dbReference type="InterPro" id="IPR001128">
    <property type="entry name" value="Cyt_P450"/>
</dbReference>
<keyword evidence="3 6" id="KW-0349">Heme</keyword>
<comment type="similarity">
    <text evidence="2 7">Belongs to the cytochrome P450 family.</text>
</comment>
<evidence type="ECO:0000256" key="7">
    <source>
        <dbReference type="RuleBase" id="RU000461"/>
    </source>
</evidence>
<dbReference type="PANTHER" id="PTHR24305">
    <property type="entry name" value="CYTOCHROME P450"/>
    <property type="match status" value="1"/>
</dbReference>
<protein>
    <recommendedName>
        <fullName evidence="11">Cytochrome P450</fullName>
    </recommendedName>
</protein>
<dbReference type="InterPro" id="IPR050121">
    <property type="entry name" value="Cytochrome_P450_monoxygenase"/>
</dbReference>
<evidence type="ECO:0000256" key="1">
    <source>
        <dbReference type="ARBA" id="ARBA00001971"/>
    </source>
</evidence>
<dbReference type="EMBL" id="JAWHQM010000068">
    <property type="protein sequence ID" value="KAK5636396.1"/>
    <property type="molecule type" value="Genomic_DNA"/>
</dbReference>
<keyword evidence="4 6" id="KW-0479">Metal-binding</keyword>
<keyword evidence="7" id="KW-0560">Oxidoreductase</keyword>
<gene>
    <name evidence="9" type="ORF">RRF57_012109</name>
</gene>
<evidence type="ECO:0000256" key="8">
    <source>
        <dbReference type="SAM" id="SignalP"/>
    </source>
</evidence>
<dbReference type="GO" id="GO:0004497">
    <property type="term" value="F:monooxygenase activity"/>
    <property type="evidence" value="ECO:0007669"/>
    <property type="project" value="UniProtKB-KW"/>
</dbReference>
<dbReference type="SUPFAM" id="SSF48264">
    <property type="entry name" value="Cytochrome P450"/>
    <property type="match status" value="1"/>
</dbReference>
<reference evidence="9 10" key="1">
    <citation type="submission" date="2023-10" db="EMBL/GenBank/DDBJ databases">
        <title>Draft genome sequence of Xylaria bambusicola isolate GMP-LS, the root and basal stem rot pathogen of sugarcane in Indonesia.</title>
        <authorList>
            <person name="Selvaraj P."/>
            <person name="Muralishankar V."/>
            <person name="Muruganantham S."/>
            <person name="Sp S."/>
            <person name="Haryani S."/>
            <person name="Lau K.J.X."/>
            <person name="Naqvi N.I."/>
        </authorList>
    </citation>
    <scope>NUCLEOTIDE SEQUENCE [LARGE SCALE GENOMIC DNA]</scope>
    <source>
        <strain evidence="9">GMP-LS</strain>
    </source>
</reference>
<dbReference type="GO" id="GO:0005506">
    <property type="term" value="F:iron ion binding"/>
    <property type="evidence" value="ECO:0007669"/>
    <property type="project" value="InterPro"/>
</dbReference>